<dbReference type="GO" id="GO:0005886">
    <property type="term" value="C:plasma membrane"/>
    <property type="evidence" value="ECO:0007669"/>
    <property type="project" value="UniProtKB-SubCell"/>
</dbReference>
<feature type="transmembrane region" description="Helical" evidence="6">
    <location>
        <begin position="6"/>
        <end position="30"/>
    </location>
</feature>
<name>A0A3P1UQK2_9FUSO</name>
<keyword evidence="5 6" id="KW-0472">Membrane</keyword>
<keyword evidence="3 6" id="KW-0812">Transmembrane</keyword>
<evidence type="ECO:0000256" key="5">
    <source>
        <dbReference type="ARBA" id="ARBA00023136"/>
    </source>
</evidence>
<accession>A0A3P1UQK2</accession>
<dbReference type="Proteomes" id="UP000281534">
    <property type="component" value="Unassembled WGS sequence"/>
</dbReference>
<evidence type="ECO:0000256" key="3">
    <source>
        <dbReference type="ARBA" id="ARBA00022692"/>
    </source>
</evidence>
<evidence type="ECO:0000313" key="7">
    <source>
        <dbReference type="EMBL" id="RRD22813.1"/>
    </source>
</evidence>
<dbReference type="InterPro" id="IPR005899">
    <property type="entry name" value="Na_pump_deCOase"/>
</dbReference>
<comment type="subcellular location">
    <subcellularLocation>
        <location evidence="1">Cell membrane</location>
    </subcellularLocation>
</comment>
<evidence type="ECO:0000313" key="8">
    <source>
        <dbReference type="Proteomes" id="UP000281534"/>
    </source>
</evidence>
<evidence type="ECO:0000256" key="1">
    <source>
        <dbReference type="ARBA" id="ARBA00004236"/>
    </source>
</evidence>
<comment type="caution">
    <text evidence="7">The sequence shown here is derived from an EMBL/GenBank/DDBJ whole genome shotgun (WGS) entry which is preliminary data.</text>
</comment>
<keyword evidence="4 6" id="KW-1133">Transmembrane helix</keyword>
<dbReference type="EMBL" id="RQYY01000020">
    <property type="protein sequence ID" value="RRD22813.1"/>
    <property type="molecule type" value="Genomic_DNA"/>
</dbReference>
<reference evidence="7 8" key="1">
    <citation type="submission" date="2018-11" db="EMBL/GenBank/DDBJ databases">
        <title>Genomes From Bacteria Associated with the Canine Oral Cavity: a Test Case for Automated Genome-Based Taxonomic Assignment.</title>
        <authorList>
            <person name="Coil D.A."/>
            <person name="Jospin G."/>
            <person name="Darling A.E."/>
            <person name="Wallis C."/>
            <person name="Davis I.J."/>
            <person name="Harris S."/>
            <person name="Eisen J.A."/>
            <person name="Holcombe L.J."/>
            <person name="O'Flynn C."/>
        </authorList>
    </citation>
    <scope>NUCLEOTIDE SEQUENCE [LARGE SCALE GENOMIC DNA]</scope>
    <source>
        <strain evidence="7 8">OH4460_COT-188</strain>
    </source>
</reference>
<dbReference type="Pfam" id="PF04277">
    <property type="entry name" value="OAD_gamma"/>
    <property type="match status" value="1"/>
</dbReference>
<keyword evidence="2" id="KW-1003">Cell membrane</keyword>
<proteinExistence type="predicted"/>
<dbReference type="NCBIfam" id="TIGR01195">
    <property type="entry name" value="oadG_fam"/>
    <property type="match status" value="1"/>
</dbReference>
<evidence type="ECO:0000256" key="4">
    <source>
        <dbReference type="ARBA" id="ARBA00022989"/>
    </source>
</evidence>
<dbReference type="GO" id="GO:0015081">
    <property type="term" value="F:sodium ion transmembrane transporter activity"/>
    <property type="evidence" value="ECO:0007669"/>
    <property type="project" value="InterPro"/>
</dbReference>
<dbReference type="AlphaFoldDB" id="A0A3P1UQK2"/>
<protein>
    <submittedName>
        <fullName evidence="7">Sodium pump decarboxylase</fullName>
    </submittedName>
</protein>
<sequence length="100" mass="11025">MTFGESLITFLIGFSIVFFALIALALFIIISSKVINLLVKEEVAEQKPVVSNVNANTAAKAVVKEDNQEEVERLAVIISAISEEMREPVENFTIVNITEI</sequence>
<evidence type="ECO:0000256" key="6">
    <source>
        <dbReference type="SAM" id="Phobius"/>
    </source>
</evidence>
<gene>
    <name evidence="7" type="ORF">EII27_09285</name>
</gene>
<evidence type="ECO:0000256" key="2">
    <source>
        <dbReference type="ARBA" id="ARBA00022475"/>
    </source>
</evidence>
<dbReference type="GO" id="GO:0036376">
    <property type="term" value="P:sodium ion export across plasma membrane"/>
    <property type="evidence" value="ECO:0007669"/>
    <property type="project" value="InterPro"/>
</dbReference>
<organism evidence="7 8">
    <name type="scientific">Fusobacterium canifelinum</name>
    <dbReference type="NCBI Taxonomy" id="285729"/>
    <lineage>
        <taxon>Bacteria</taxon>
        <taxon>Fusobacteriati</taxon>
        <taxon>Fusobacteriota</taxon>
        <taxon>Fusobacteriia</taxon>
        <taxon>Fusobacteriales</taxon>
        <taxon>Fusobacteriaceae</taxon>
        <taxon>Fusobacterium</taxon>
    </lineage>
</organism>